<evidence type="ECO:0000313" key="3">
    <source>
        <dbReference type="Proteomes" id="UP001153269"/>
    </source>
</evidence>
<feature type="compositionally biased region" description="Basic and acidic residues" evidence="1">
    <location>
        <begin position="65"/>
        <end position="80"/>
    </location>
</feature>
<protein>
    <submittedName>
        <fullName evidence="2">Uncharacterized protein</fullName>
    </submittedName>
</protein>
<feature type="region of interest" description="Disordered" evidence="1">
    <location>
        <begin position="45"/>
        <end position="115"/>
    </location>
</feature>
<evidence type="ECO:0000256" key="1">
    <source>
        <dbReference type="SAM" id="MobiDB-lite"/>
    </source>
</evidence>
<gene>
    <name evidence="2" type="ORF">PLEPLA_LOCUS8923</name>
</gene>
<comment type="caution">
    <text evidence="2">The sequence shown here is derived from an EMBL/GenBank/DDBJ whole genome shotgun (WGS) entry which is preliminary data.</text>
</comment>
<sequence length="115" mass="13675">MFCCRAERKVTWWRAERSITRERDSSSAWCRVRFTCSSTWRFGFDSMRSSEGQEDTSQTRGTRRHVSDLRDKKTRLRPEGQEDTSQTRGTRRHVSDPRDKKTRLRPEGQEDTSQT</sequence>
<reference evidence="2" key="1">
    <citation type="submission" date="2020-03" db="EMBL/GenBank/DDBJ databases">
        <authorList>
            <person name="Weist P."/>
        </authorList>
    </citation>
    <scope>NUCLEOTIDE SEQUENCE</scope>
</reference>
<feature type="compositionally biased region" description="Basic and acidic residues" evidence="1">
    <location>
        <begin position="93"/>
        <end position="108"/>
    </location>
</feature>
<dbReference type="EMBL" id="CADEAL010000502">
    <property type="protein sequence ID" value="CAB1421042.1"/>
    <property type="molecule type" value="Genomic_DNA"/>
</dbReference>
<accession>A0A9N7TYD7</accession>
<dbReference type="Proteomes" id="UP001153269">
    <property type="component" value="Unassembled WGS sequence"/>
</dbReference>
<name>A0A9N7TYD7_PLEPL</name>
<keyword evidence="3" id="KW-1185">Reference proteome</keyword>
<organism evidence="2 3">
    <name type="scientific">Pleuronectes platessa</name>
    <name type="common">European plaice</name>
    <dbReference type="NCBI Taxonomy" id="8262"/>
    <lineage>
        <taxon>Eukaryota</taxon>
        <taxon>Metazoa</taxon>
        <taxon>Chordata</taxon>
        <taxon>Craniata</taxon>
        <taxon>Vertebrata</taxon>
        <taxon>Euteleostomi</taxon>
        <taxon>Actinopterygii</taxon>
        <taxon>Neopterygii</taxon>
        <taxon>Teleostei</taxon>
        <taxon>Neoteleostei</taxon>
        <taxon>Acanthomorphata</taxon>
        <taxon>Carangaria</taxon>
        <taxon>Pleuronectiformes</taxon>
        <taxon>Pleuronectoidei</taxon>
        <taxon>Pleuronectidae</taxon>
        <taxon>Pleuronectes</taxon>
    </lineage>
</organism>
<feature type="compositionally biased region" description="Polar residues" evidence="1">
    <location>
        <begin position="47"/>
        <end position="60"/>
    </location>
</feature>
<evidence type="ECO:0000313" key="2">
    <source>
        <dbReference type="EMBL" id="CAB1421042.1"/>
    </source>
</evidence>
<dbReference type="AlphaFoldDB" id="A0A9N7TYD7"/>
<proteinExistence type="predicted"/>